<dbReference type="Pfam" id="PF11068">
    <property type="entry name" value="YlqD"/>
    <property type="match status" value="1"/>
</dbReference>
<comment type="caution">
    <text evidence="2">The sequence shown here is derived from an EMBL/GenBank/DDBJ whole genome shotgun (WGS) entry which is preliminary data.</text>
</comment>
<reference evidence="3" key="1">
    <citation type="submission" date="2016-04" db="EMBL/GenBank/DDBJ databases">
        <authorList>
            <person name="Antunes L.P."/>
            <person name="Martins L.F."/>
            <person name="Pereira R.V."/>
            <person name="Thomas A.M."/>
            <person name="Barbosa D."/>
            <person name="Nascimento L."/>
            <person name="Silva G.M."/>
            <person name="Condomitti G.W."/>
            <person name="Digiampietri L.A."/>
            <person name="Lombardi K.C."/>
            <person name="Ramos P.L."/>
            <person name="Quaggio R.B."/>
            <person name="Oliveira J.C."/>
            <person name="Pascon R.C."/>
            <person name="Cruz J.B."/>
            <person name="Silva A.M."/>
            <person name="Setubal J.C."/>
        </authorList>
    </citation>
    <scope>NUCLEOTIDE SEQUENCE [LARGE SCALE GENOMIC DNA]</scope>
</reference>
<organism evidence="2 3">
    <name type="scientific">Symbiobacterium thermophilum</name>
    <dbReference type="NCBI Taxonomy" id="2734"/>
    <lineage>
        <taxon>Bacteria</taxon>
        <taxon>Bacillati</taxon>
        <taxon>Bacillota</taxon>
        <taxon>Clostridia</taxon>
        <taxon>Eubacteriales</taxon>
        <taxon>Symbiobacteriaceae</taxon>
        <taxon>Symbiobacterium</taxon>
    </lineage>
</organism>
<sequence>MNLQILRPVTIKARVTENLKARLTAELNAAIQQLDDEMAELESQVKRAQLTAAITPQQQLQLRQLMEQERAARAEKKAQLQAEISRVQALPLGAEIVQGTVQATATVKVGDSLDALMAAEIVVEDGKVIEIRGEL</sequence>
<dbReference type="Gene3D" id="6.10.140.1110">
    <property type="match status" value="1"/>
</dbReference>
<name>A0A1Y2T657_SYMTR</name>
<protein>
    <recommendedName>
        <fullName evidence="4">16S rRNA processing protein RimM</fullName>
    </recommendedName>
</protein>
<evidence type="ECO:0000256" key="1">
    <source>
        <dbReference type="SAM" id="Coils"/>
    </source>
</evidence>
<feature type="coiled-coil region" evidence="1">
    <location>
        <begin position="13"/>
        <end position="83"/>
    </location>
</feature>
<evidence type="ECO:0008006" key="4">
    <source>
        <dbReference type="Google" id="ProtNLM"/>
    </source>
</evidence>
<accession>A0A1Y2T657</accession>
<evidence type="ECO:0000313" key="2">
    <source>
        <dbReference type="EMBL" id="OTA41940.1"/>
    </source>
</evidence>
<proteinExistence type="predicted"/>
<dbReference type="Proteomes" id="UP000194267">
    <property type="component" value="Unassembled WGS sequence"/>
</dbReference>
<keyword evidence="1" id="KW-0175">Coiled coil</keyword>
<dbReference type="AlphaFoldDB" id="A0A1Y2T657"/>
<dbReference type="InterPro" id="IPR021297">
    <property type="entry name" value="YlqD"/>
</dbReference>
<evidence type="ECO:0000313" key="3">
    <source>
        <dbReference type="Proteomes" id="UP000194267"/>
    </source>
</evidence>
<gene>
    <name evidence="2" type="ORF">A6D92_02690</name>
</gene>
<dbReference type="EMBL" id="LWLV01000143">
    <property type="protein sequence ID" value="OTA41940.1"/>
    <property type="molecule type" value="Genomic_DNA"/>
</dbReference>